<dbReference type="PANTHER" id="PTHR42760:SF37">
    <property type="entry name" value="CLAVALDEHYDE DEHYDROGENASE"/>
    <property type="match status" value="1"/>
</dbReference>
<dbReference type="HOGENOM" id="CLU_010194_2_10_1"/>
<dbReference type="KEGG" id="tps:THAPSDRAFT_17695"/>
<comment type="similarity">
    <text evidence="1 3">Belongs to the short-chain dehydrogenases/reductases (SDR) family.</text>
</comment>
<dbReference type="Pfam" id="PF00106">
    <property type="entry name" value="adh_short"/>
    <property type="match status" value="1"/>
</dbReference>
<protein>
    <submittedName>
        <fullName evidence="4">Uncharacterized protein</fullName>
    </submittedName>
</protein>
<dbReference type="GO" id="GO:0016491">
    <property type="term" value="F:oxidoreductase activity"/>
    <property type="evidence" value="ECO:0007669"/>
    <property type="project" value="UniProtKB-KW"/>
</dbReference>
<dbReference type="Gene3D" id="3.40.50.720">
    <property type="entry name" value="NAD(P)-binding Rossmann-like Domain"/>
    <property type="match status" value="1"/>
</dbReference>
<proteinExistence type="inferred from homology"/>
<dbReference type="AlphaFoldDB" id="B8LDD7"/>
<reference evidence="4 5" key="2">
    <citation type="journal article" date="2008" name="Nature">
        <title>The Phaeodactylum genome reveals the evolutionary history of diatom genomes.</title>
        <authorList>
            <person name="Bowler C."/>
            <person name="Allen A.E."/>
            <person name="Badger J.H."/>
            <person name="Grimwood J."/>
            <person name="Jabbari K."/>
            <person name="Kuo A."/>
            <person name="Maheswari U."/>
            <person name="Martens C."/>
            <person name="Maumus F."/>
            <person name="Otillar R.P."/>
            <person name="Rayko E."/>
            <person name="Salamov A."/>
            <person name="Vandepoele K."/>
            <person name="Beszteri B."/>
            <person name="Gruber A."/>
            <person name="Heijde M."/>
            <person name="Katinka M."/>
            <person name="Mock T."/>
            <person name="Valentin K."/>
            <person name="Verret F."/>
            <person name="Berges J.A."/>
            <person name="Brownlee C."/>
            <person name="Cadoret J.P."/>
            <person name="Chiovitti A."/>
            <person name="Choi C.J."/>
            <person name="Coesel S."/>
            <person name="De Martino A."/>
            <person name="Detter J.C."/>
            <person name="Durkin C."/>
            <person name="Falciatore A."/>
            <person name="Fournet J."/>
            <person name="Haruta M."/>
            <person name="Huysman M.J."/>
            <person name="Jenkins B.D."/>
            <person name="Jiroutova K."/>
            <person name="Jorgensen R.E."/>
            <person name="Joubert Y."/>
            <person name="Kaplan A."/>
            <person name="Kroger N."/>
            <person name="Kroth P.G."/>
            <person name="La Roche J."/>
            <person name="Lindquist E."/>
            <person name="Lommer M."/>
            <person name="Martin-Jezequel V."/>
            <person name="Lopez P.J."/>
            <person name="Lucas S."/>
            <person name="Mangogna M."/>
            <person name="McGinnis K."/>
            <person name="Medlin L.K."/>
            <person name="Montsant A."/>
            <person name="Oudot-Le Secq M.P."/>
            <person name="Napoli C."/>
            <person name="Obornik M."/>
            <person name="Parker M.S."/>
            <person name="Petit J.L."/>
            <person name="Porcel B.M."/>
            <person name="Poulsen N."/>
            <person name="Robison M."/>
            <person name="Rychlewski L."/>
            <person name="Rynearson T.A."/>
            <person name="Schmutz J."/>
            <person name="Shapiro H."/>
            <person name="Siaut M."/>
            <person name="Stanley M."/>
            <person name="Sussman M.R."/>
            <person name="Taylor A.R."/>
            <person name="Vardi A."/>
            <person name="von Dassow P."/>
            <person name="Vyverman W."/>
            <person name="Willis A."/>
            <person name="Wyrwicz L.S."/>
            <person name="Rokhsar D.S."/>
            <person name="Weissenbach J."/>
            <person name="Armbrust E.V."/>
            <person name="Green B.R."/>
            <person name="Van de Peer Y."/>
            <person name="Grigoriev I.V."/>
        </authorList>
    </citation>
    <scope>NUCLEOTIDE SEQUENCE [LARGE SCALE GENOMIC DNA]</scope>
    <source>
        <strain evidence="4 5">CCMP1335</strain>
    </source>
</reference>
<dbReference type="SUPFAM" id="SSF51735">
    <property type="entry name" value="NAD(P)-binding Rossmann-fold domains"/>
    <property type="match status" value="1"/>
</dbReference>
<dbReference type="PROSITE" id="PS00061">
    <property type="entry name" value="ADH_SHORT"/>
    <property type="match status" value="1"/>
</dbReference>
<dbReference type="InterPro" id="IPR020904">
    <property type="entry name" value="Sc_DH/Rdtase_CS"/>
</dbReference>
<dbReference type="InterPro" id="IPR002347">
    <property type="entry name" value="SDR_fam"/>
</dbReference>
<evidence type="ECO:0000313" key="5">
    <source>
        <dbReference type="Proteomes" id="UP000001449"/>
    </source>
</evidence>
<evidence type="ECO:0000256" key="1">
    <source>
        <dbReference type="ARBA" id="ARBA00006484"/>
    </source>
</evidence>
<sequence>MSPAARLMNQRVVVTGAGRGIGRAISLICSREGARVAVKLEQTRQLAAAANADQSNNNACPPMDIYVTDVTNESQVERTIKEIVDKWGGIDILINNAGGSQSFKGPLETLPSDDLRRLLDLNVVGVHAVTSSVLRHAMIPAQSGKIINISSRAGKVGLPNYSHYCASKFALEGLTSALAEETKDKGIECNTLSPGMVNT</sequence>
<dbReference type="eggNOG" id="KOG0725">
    <property type="taxonomic scope" value="Eukaryota"/>
</dbReference>
<dbReference type="CDD" id="cd05233">
    <property type="entry name" value="SDR_c"/>
    <property type="match status" value="1"/>
</dbReference>
<organism evidence="4 5">
    <name type="scientific">Thalassiosira pseudonana</name>
    <name type="common">Marine diatom</name>
    <name type="synonym">Cyclotella nana</name>
    <dbReference type="NCBI Taxonomy" id="35128"/>
    <lineage>
        <taxon>Eukaryota</taxon>
        <taxon>Sar</taxon>
        <taxon>Stramenopiles</taxon>
        <taxon>Ochrophyta</taxon>
        <taxon>Bacillariophyta</taxon>
        <taxon>Coscinodiscophyceae</taxon>
        <taxon>Thalassiosirophycidae</taxon>
        <taxon>Thalassiosirales</taxon>
        <taxon>Thalassiosiraceae</taxon>
        <taxon>Thalassiosira</taxon>
    </lineage>
</organism>
<evidence type="ECO:0000313" key="4">
    <source>
        <dbReference type="EMBL" id="EED86691.1"/>
    </source>
</evidence>
<keyword evidence="2" id="KW-0560">Oxidoreductase</keyword>
<name>B8LDD7_THAPS</name>
<evidence type="ECO:0000256" key="2">
    <source>
        <dbReference type="ARBA" id="ARBA00023002"/>
    </source>
</evidence>
<dbReference type="EMBL" id="DS999419">
    <property type="protein sequence ID" value="EED86691.1"/>
    <property type="molecule type" value="Genomic_DNA"/>
</dbReference>
<dbReference type="InterPro" id="IPR036291">
    <property type="entry name" value="NAD(P)-bd_dom_sf"/>
</dbReference>
<feature type="non-terminal residue" evidence="4">
    <location>
        <position position="199"/>
    </location>
</feature>
<accession>B8LDD7</accession>
<dbReference type="OMA" id="PEDWRRM"/>
<evidence type="ECO:0000256" key="3">
    <source>
        <dbReference type="RuleBase" id="RU000363"/>
    </source>
</evidence>
<dbReference type="Proteomes" id="UP000001449">
    <property type="component" value="Unassembled WGS sequence"/>
</dbReference>
<dbReference type="PRINTS" id="PR00080">
    <property type="entry name" value="SDRFAMILY"/>
</dbReference>
<dbReference type="PANTHER" id="PTHR42760">
    <property type="entry name" value="SHORT-CHAIN DEHYDROGENASES/REDUCTASES FAMILY MEMBER"/>
    <property type="match status" value="1"/>
</dbReference>
<dbReference type="GeneID" id="7444325"/>
<dbReference type="PaxDb" id="35128-Thaps17695"/>
<dbReference type="PRINTS" id="PR00081">
    <property type="entry name" value="GDHRDH"/>
</dbReference>
<gene>
    <name evidence="4" type="ORF">THAPSDRAFT_17695</name>
</gene>
<dbReference type="RefSeq" id="XP_002296963.1">
    <property type="nucleotide sequence ID" value="XM_002296927.1"/>
</dbReference>
<dbReference type="STRING" id="35128.B8LDD7"/>
<dbReference type="InParanoid" id="B8LDD7"/>
<keyword evidence="5" id="KW-1185">Reference proteome</keyword>
<reference evidence="4 5" key="1">
    <citation type="journal article" date="2004" name="Science">
        <title>The genome of the diatom Thalassiosira pseudonana: ecology, evolution, and metabolism.</title>
        <authorList>
            <person name="Armbrust E.V."/>
            <person name="Berges J.A."/>
            <person name="Bowler C."/>
            <person name="Green B.R."/>
            <person name="Martinez D."/>
            <person name="Putnam N.H."/>
            <person name="Zhou S."/>
            <person name="Allen A.E."/>
            <person name="Apt K.E."/>
            <person name="Bechner M."/>
            <person name="Brzezinski M.A."/>
            <person name="Chaal B.K."/>
            <person name="Chiovitti A."/>
            <person name="Davis A.K."/>
            <person name="Demarest M.S."/>
            <person name="Detter J.C."/>
            <person name="Glavina T."/>
            <person name="Goodstein D."/>
            <person name="Hadi M.Z."/>
            <person name="Hellsten U."/>
            <person name="Hildebrand M."/>
            <person name="Jenkins B.D."/>
            <person name="Jurka J."/>
            <person name="Kapitonov V.V."/>
            <person name="Kroger N."/>
            <person name="Lau W.W."/>
            <person name="Lane T.W."/>
            <person name="Larimer F.W."/>
            <person name="Lippmeier J.C."/>
            <person name="Lucas S."/>
            <person name="Medina M."/>
            <person name="Montsant A."/>
            <person name="Obornik M."/>
            <person name="Parker M.S."/>
            <person name="Palenik B."/>
            <person name="Pazour G.J."/>
            <person name="Richardson P.M."/>
            <person name="Rynearson T.A."/>
            <person name="Saito M.A."/>
            <person name="Schwartz D.C."/>
            <person name="Thamatrakoln K."/>
            <person name="Valentin K."/>
            <person name="Vardi A."/>
            <person name="Wilkerson F.P."/>
            <person name="Rokhsar D.S."/>
        </authorList>
    </citation>
    <scope>NUCLEOTIDE SEQUENCE [LARGE SCALE GENOMIC DNA]</scope>
    <source>
        <strain evidence="4 5">CCMP1335</strain>
    </source>
</reference>